<dbReference type="SUPFAM" id="SSF52096">
    <property type="entry name" value="ClpP/crotonase"/>
    <property type="match status" value="1"/>
</dbReference>
<dbReference type="Proteomes" id="UP001567538">
    <property type="component" value="Unassembled WGS sequence"/>
</dbReference>
<keyword evidence="5" id="KW-1185">Reference proteome</keyword>
<dbReference type="GO" id="GO:0016853">
    <property type="term" value="F:isomerase activity"/>
    <property type="evidence" value="ECO:0007669"/>
    <property type="project" value="UniProtKB-KW"/>
</dbReference>
<keyword evidence="2" id="KW-0456">Lyase</keyword>
<proteinExistence type="predicted"/>
<sequence length="154" mass="16289">MRQPRVTMDVGDDGVAIITISNPPVNALALTTVVLTGDAGRFSGGFDINVFERVHRTGDSSFLLETSISIAVNVIEEAYCCWPGLALGGGLELALVPSHARIVAPNTLLGLPELTLGVIPGSGGTQRLPRLIGLPKALELMLVGLQFLYQELIK</sequence>
<dbReference type="GO" id="GO:0016829">
    <property type="term" value="F:lyase activity"/>
    <property type="evidence" value="ECO:0007669"/>
    <property type="project" value="UniProtKB-KW"/>
</dbReference>
<evidence type="ECO:0000313" key="4">
    <source>
        <dbReference type="EMBL" id="KAL1563381.1"/>
    </source>
</evidence>
<evidence type="ECO:0000256" key="1">
    <source>
        <dbReference type="ARBA" id="ARBA00023235"/>
    </source>
</evidence>
<dbReference type="InterPro" id="IPR001753">
    <property type="entry name" value="Enoyl-CoA_hydra/iso"/>
</dbReference>
<dbReference type="InterPro" id="IPR029045">
    <property type="entry name" value="ClpP/crotonase-like_dom_sf"/>
</dbReference>
<dbReference type="Gene3D" id="3.90.226.10">
    <property type="entry name" value="2-enoyl-CoA Hydratase, Chain A, domain 1"/>
    <property type="match status" value="1"/>
</dbReference>
<organism evidence="4 5">
    <name type="scientific">Salvia divinorum</name>
    <name type="common">Maria pastora</name>
    <name type="synonym">Diviner's sage</name>
    <dbReference type="NCBI Taxonomy" id="28513"/>
    <lineage>
        <taxon>Eukaryota</taxon>
        <taxon>Viridiplantae</taxon>
        <taxon>Streptophyta</taxon>
        <taxon>Embryophyta</taxon>
        <taxon>Tracheophyta</taxon>
        <taxon>Spermatophyta</taxon>
        <taxon>Magnoliopsida</taxon>
        <taxon>eudicotyledons</taxon>
        <taxon>Gunneridae</taxon>
        <taxon>Pentapetalae</taxon>
        <taxon>asterids</taxon>
        <taxon>lamiids</taxon>
        <taxon>Lamiales</taxon>
        <taxon>Lamiaceae</taxon>
        <taxon>Nepetoideae</taxon>
        <taxon>Mentheae</taxon>
        <taxon>Salviinae</taxon>
        <taxon>Salvia</taxon>
        <taxon>Salvia subgen. Calosphace</taxon>
    </lineage>
</organism>
<dbReference type="Pfam" id="PF00378">
    <property type="entry name" value="ECH_1"/>
    <property type="match status" value="1"/>
</dbReference>
<accession>A0ABD1I7S8</accession>
<dbReference type="CDD" id="cd06558">
    <property type="entry name" value="crotonase-like"/>
    <property type="match status" value="1"/>
</dbReference>
<keyword evidence="1" id="KW-0413">Isomerase</keyword>
<evidence type="ECO:0000313" key="5">
    <source>
        <dbReference type="Proteomes" id="UP001567538"/>
    </source>
</evidence>
<dbReference type="EMBL" id="JBEAFC010000003">
    <property type="protein sequence ID" value="KAL1563381.1"/>
    <property type="molecule type" value="Genomic_DNA"/>
</dbReference>
<reference evidence="4 5" key="1">
    <citation type="submission" date="2024-06" db="EMBL/GenBank/DDBJ databases">
        <title>A chromosome level genome sequence of Diviner's sage (Salvia divinorum).</title>
        <authorList>
            <person name="Ford S.A."/>
            <person name="Ro D.-K."/>
            <person name="Ness R.W."/>
            <person name="Phillips M.A."/>
        </authorList>
    </citation>
    <scope>NUCLEOTIDE SEQUENCE [LARGE SCALE GENOMIC DNA]</scope>
    <source>
        <strain evidence="4">SAF-2024a</strain>
        <tissue evidence="4">Leaf</tissue>
    </source>
</reference>
<dbReference type="AlphaFoldDB" id="A0ABD1I7S8"/>
<dbReference type="PANTHER" id="PTHR23309">
    <property type="entry name" value="3-HYDROXYACYL-COA DEHYROGENASE"/>
    <property type="match status" value="1"/>
</dbReference>
<gene>
    <name evidence="4" type="ORF">AAHA92_05853</name>
</gene>
<comment type="caution">
    <text evidence="4">The sequence shown here is derived from an EMBL/GenBank/DDBJ whole genome shotgun (WGS) entry which is preliminary data.</text>
</comment>
<evidence type="ECO:0000256" key="3">
    <source>
        <dbReference type="ARBA" id="ARBA00023268"/>
    </source>
</evidence>
<keyword evidence="3" id="KW-0511">Multifunctional enzyme</keyword>
<evidence type="ECO:0000256" key="2">
    <source>
        <dbReference type="ARBA" id="ARBA00023239"/>
    </source>
</evidence>
<name>A0ABD1I7S8_SALDI</name>
<protein>
    <submittedName>
        <fullName evidence="4">Uncharacterized protein</fullName>
    </submittedName>
</protein>
<dbReference type="PANTHER" id="PTHR23309:SF49">
    <property type="entry name" value="PEROXISOMAL BIFUNCTIONAL ENZYME"/>
    <property type="match status" value="1"/>
</dbReference>